<evidence type="ECO:0000313" key="3">
    <source>
        <dbReference type="EMBL" id="KAF3542711.1"/>
    </source>
</evidence>
<dbReference type="EMBL" id="QGKV02000832">
    <property type="protein sequence ID" value="KAF3542711.1"/>
    <property type="molecule type" value="Genomic_DNA"/>
</dbReference>
<feature type="region of interest" description="Disordered" evidence="1">
    <location>
        <begin position="23"/>
        <end position="60"/>
    </location>
</feature>
<protein>
    <submittedName>
        <fullName evidence="2">Uncharacterized protein</fullName>
    </submittedName>
</protein>
<evidence type="ECO:0000313" key="4">
    <source>
        <dbReference type="Proteomes" id="UP000266723"/>
    </source>
</evidence>
<reference evidence="3" key="2">
    <citation type="submission" date="2019-12" db="EMBL/GenBank/DDBJ databases">
        <authorList>
            <person name="Studholme D.J."/>
            <person name="Sarris P."/>
        </authorList>
    </citation>
    <scope>NUCLEOTIDE SEQUENCE</scope>
    <source>
        <strain evidence="3">PFS-1207/04</strain>
        <tissue evidence="3">Leaf</tissue>
    </source>
</reference>
<dbReference type="EMBL" id="QGKY02000089">
    <property type="protein sequence ID" value="KAF2615028.1"/>
    <property type="molecule type" value="Genomic_DNA"/>
</dbReference>
<accession>A0A3N6S222</accession>
<evidence type="ECO:0000256" key="1">
    <source>
        <dbReference type="SAM" id="MobiDB-lite"/>
    </source>
</evidence>
<name>A0A3N6S222_BRACR</name>
<dbReference type="Proteomes" id="UP000266723">
    <property type="component" value="Unassembled WGS sequence"/>
</dbReference>
<sequence length="60" mass="6428">MNDELDKFKKIKDATTTCLNINPRFPNQIRNPKASGKIPASRFLQGGNPVPTPASGSTSG</sequence>
<dbReference type="AlphaFoldDB" id="A0A3N6S222"/>
<reference evidence="2" key="1">
    <citation type="submission" date="2019-12" db="EMBL/GenBank/DDBJ databases">
        <title>Genome sequencing and annotation of Brassica cretica.</title>
        <authorList>
            <person name="Studholme D.J."/>
            <person name="Sarris P.F."/>
        </authorList>
    </citation>
    <scope>NUCLEOTIDE SEQUENCE</scope>
    <source>
        <strain evidence="2">PFS-102/07</strain>
        <tissue evidence="2">Leaf</tissue>
    </source>
</reference>
<keyword evidence="4" id="KW-1185">Reference proteome</keyword>
<comment type="caution">
    <text evidence="2">The sequence shown here is derived from an EMBL/GenBank/DDBJ whole genome shotgun (WGS) entry which is preliminary data.</text>
</comment>
<evidence type="ECO:0000313" key="2">
    <source>
        <dbReference type="EMBL" id="KAF2615028.1"/>
    </source>
</evidence>
<proteinExistence type="predicted"/>
<reference evidence="3 4" key="3">
    <citation type="journal article" date="2020" name="BMC Genomics">
        <title>Intraspecific diversification of the crop wild relative Brassica cretica Lam. using demographic model selection.</title>
        <authorList>
            <person name="Kioukis A."/>
            <person name="Michalopoulou V.A."/>
            <person name="Briers L."/>
            <person name="Pirintsos S."/>
            <person name="Studholme D.J."/>
            <person name="Pavlidis P."/>
            <person name="Sarris P.F."/>
        </authorList>
    </citation>
    <scope>NUCLEOTIDE SEQUENCE [LARGE SCALE GENOMIC DNA]</scope>
    <source>
        <strain evidence="4">cv. PFS-1207/04</strain>
        <strain evidence="3">PFS-1207/04</strain>
    </source>
</reference>
<organism evidence="2">
    <name type="scientific">Brassica cretica</name>
    <name type="common">Mustard</name>
    <dbReference type="NCBI Taxonomy" id="69181"/>
    <lineage>
        <taxon>Eukaryota</taxon>
        <taxon>Viridiplantae</taxon>
        <taxon>Streptophyta</taxon>
        <taxon>Embryophyta</taxon>
        <taxon>Tracheophyta</taxon>
        <taxon>Spermatophyta</taxon>
        <taxon>Magnoliopsida</taxon>
        <taxon>eudicotyledons</taxon>
        <taxon>Gunneridae</taxon>
        <taxon>Pentapetalae</taxon>
        <taxon>rosids</taxon>
        <taxon>malvids</taxon>
        <taxon>Brassicales</taxon>
        <taxon>Brassicaceae</taxon>
        <taxon>Brassiceae</taxon>
        <taxon>Brassica</taxon>
    </lineage>
</organism>
<gene>
    <name evidence="3" type="ORF">DY000_02007067</name>
    <name evidence="2" type="ORF">F2Q70_00011665</name>
</gene>